<reference evidence="2" key="1">
    <citation type="submission" date="2019-06" db="EMBL/GenBank/DDBJ databases">
        <title>Complete genome sequence of Methylogaea oryzae strain JCM16910.</title>
        <authorList>
            <person name="Asakawa S."/>
        </authorList>
    </citation>
    <scope>NUCLEOTIDE SEQUENCE</scope>
    <source>
        <strain evidence="2">E10</strain>
    </source>
</reference>
<dbReference type="PANTHER" id="PTHR34821:SF2">
    <property type="entry name" value="INNER MEMBRANE PROTEIN YDCZ"/>
    <property type="match status" value="1"/>
</dbReference>
<dbReference type="EMBL" id="AP019782">
    <property type="protein sequence ID" value="BBL70615.1"/>
    <property type="molecule type" value="Genomic_DNA"/>
</dbReference>
<dbReference type="AlphaFoldDB" id="A0A8D4VQK7"/>
<sequence>MNALLLPLLAFAGGLAIAMQAGINAGLARHLGGSLPAAAVSFAVGTAALAGVCVVYRGGWPALAQWQAAPWHAWLGGLLGAAYVTLAVLLAPRLGAATLIAWVVAGQLRASLVLDHYGWLGFAVRPVNWQRLVGAALLLGGAVLLVRH</sequence>
<evidence type="ECO:0008006" key="4">
    <source>
        <dbReference type="Google" id="ProtNLM"/>
    </source>
</evidence>
<feature type="transmembrane region" description="Helical" evidence="1">
    <location>
        <begin position="38"/>
        <end position="59"/>
    </location>
</feature>
<dbReference type="InterPro" id="IPR006750">
    <property type="entry name" value="YdcZ"/>
</dbReference>
<dbReference type="PANTHER" id="PTHR34821">
    <property type="entry name" value="INNER MEMBRANE PROTEIN YDCZ"/>
    <property type="match status" value="1"/>
</dbReference>
<proteinExistence type="predicted"/>
<evidence type="ECO:0000313" key="3">
    <source>
        <dbReference type="Proteomes" id="UP000824988"/>
    </source>
</evidence>
<protein>
    <recommendedName>
        <fullName evidence="4">EamA-like transporter family protein</fullName>
    </recommendedName>
</protein>
<dbReference type="KEGG" id="moz:MoryE10_12210"/>
<gene>
    <name evidence="2" type="ORF">MoryE10_12210</name>
</gene>
<accession>A0A8D4VQK7</accession>
<feature type="transmembrane region" description="Helical" evidence="1">
    <location>
        <begin position="71"/>
        <end position="91"/>
    </location>
</feature>
<feature type="transmembrane region" description="Helical" evidence="1">
    <location>
        <begin position="129"/>
        <end position="146"/>
    </location>
</feature>
<keyword evidence="1" id="KW-1133">Transmembrane helix</keyword>
<dbReference type="Pfam" id="PF04657">
    <property type="entry name" value="DMT_YdcZ"/>
    <property type="match status" value="1"/>
</dbReference>
<keyword evidence="3" id="KW-1185">Reference proteome</keyword>
<keyword evidence="1" id="KW-0812">Transmembrane</keyword>
<dbReference type="RefSeq" id="WP_221048545.1">
    <property type="nucleotide sequence ID" value="NZ_AP019782.1"/>
</dbReference>
<name>A0A8D4VQK7_9GAMM</name>
<dbReference type="GO" id="GO:0005886">
    <property type="term" value="C:plasma membrane"/>
    <property type="evidence" value="ECO:0007669"/>
    <property type="project" value="TreeGrafter"/>
</dbReference>
<evidence type="ECO:0000256" key="1">
    <source>
        <dbReference type="SAM" id="Phobius"/>
    </source>
</evidence>
<evidence type="ECO:0000313" key="2">
    <source>
        <dbReference type="EMBL" id="BBL70615.1"/>
    </source>
</evidence>
<organism evidence="2 3">
    <name type="scientific">Methylogaea oryzae</name>
    <dbReference type="NCBI Taxonomy" id="1295382"/>
    <lineage>
        <taxon>Bacteria</taxon>
        <taxon>Pseudomonadati</taxon>
        <taxon>Pseudomonadota</taxon>
        <taxon>Gammaproteobacteria</taxon>
        <taxon>Methylococcales</taxon>
        <taxon>Methylococcaceae</taxon>
        <taxon>Methylogaea</taxon>
    </lineage>
</organism>
<dbReference type="Proteomes" id="UP000824988">
    <property type="component" value="Chromosome"/>
</dbReference>
<keyword evidence="1" id="KW-0472">Membrane</keyword>